<evidence type="ECO:0000313" key="3">
    <source>
        <dbReference type="Proteomes" id="UP001595556"/>
    </source>
</evidence>
<feature type="transmembrane region" description="Helical" evidence="1">
    <location>
        <begin position="153"/>
        <end position="174"/>
    </location>
</feature>
<protein>
    <recommendedName>
        <fullName evidence="4">CAAX protease self-immunity</fullName>
    </recommendedName>
</protein>
<dbReference type="Proteomes" id="UP001595556">
    <property type="component" value="Unassembled WGS sequence"/>
</dbReference>
<dbReference type="RefSeq" id="WP_377305479.1">
    <property type="nucleotide sequence ID" value="NZ_CP180191.1"/>
</dbReference>
<sequence>MNVLDEARRFFAFLQSPSATRRLEALDTRQSARLLVLAALVLAAVYAVAVPFQQRVAIAHGATNLFDDGSIPQGVIITLALVMVPIEELIFRLWMRRPRALPLCAGGAALLMTLSFGPAGQMTNWLAFGAFGMGCVIWARVRKLPPDGPYEAWLSRHFGLWVWGSILLFAGLHLSNWTVDTLSPAVLALVLPQLALGLMASFVCLRAGFRWAVALHFANNLFALTL</sequence>
<gene>
    <name evidence="2" type="ORF">ACFOEN_15520</name>
</gene>
<proteinExistence type="predicted"/>
<feature type="transmembrane region" description="Helical" evidence="1">
    <location>
        <begin position="125"/>
        <end position="141"/>
    </location>
</feature>
<name>A0ABV7H983_9BURK</name>
<keyword evidence="1" id="KW-0812">Transmembrane</keyword>
<comment type="caution">
    <text evidence="2">The sequence shown here is derived from an EMBL/GenBank/DDBJ whole genome shotgun (WGS) entry which is preliminary data.</text>
</comment>
<organism evidence="2 3">
    <name type="scientific">Piscinibacterium candidicorallinum</name>
    <dbReference type="NCBI Taxonomy" id="1793872"/>
    <lineage>
        <taxon>Bacteria</taxon>
        <taxon>Pseudomonadati</taxon>
        <taxon>Pseudomonadota</taxon>
        <taxon>Betaproteobacteria</taxon>
        <taxon>Burkholderiales</taxon>
        <taxon>Piscinibacterium</taxon>
    </lineage>
</organism>
<keyword evidence="1" id="KW-1133">Transmembrane helix</keyword>
<evidence type="ECO:0008006" key="4">
    <source>
        <dbReference type="Google" id="ProtNLM"/>
    </source>
</evidence>
<reference evidence="3" key="1">
    <citation type="journal article" date="2019" name="Int. J. Syst. Evol. Microbiol.">
        <title>The Global Catalogue of Microorganisms (GCM) 10K type strain sequencing project: providing services to taxonomists for standard genome sequencing and annotation.</title>
        <authorList>
            <consortium name="The Broad Institute Genomics Platform"/>
            <consortium name="The Broad Institute Genome Sequencing Center for Infectious Disease"/>
            <person name="Wu L."/>
            <person name="Ma J."/>
        </authorList>
    </citation>
    <scope>NUCLEOTIDE SEQUENCE [LARGE SCALE GENOMIC DNA]</scope>
    <source>
        <strain evidence="3">KCTC 52168</strain>
    </source>
</reference>
<evidence type="ECO:0000313" key="2">
    <source>
        <dbReference type="EMBL" id="MFC3149035.1"/>
    </source>
</evidence>
<accession>A0ABV7H983</accession>
<keyword evidence="1" id="KW-0472">Membrane</keyword>
<feature type="transmembrane region" description="Helical" evidence="1">
    <location>
        <begin position="31"/>
        <end position="50"/>
    </location>
</feature>
<evidence type="ECO:0000256" key="1">
    <source>
        <dbReference type="SAM" id="Phobius"/>
    </source>
</evidence>
<feature type="transmembrane region" description="Helical" evidence="1">
    <location>
        <begin position="186"/>
        <end position="205"/>
    </location>
</feature>
<dbReference type="EMBL" id="JBHRTI010000010">
    <property type="protein sequence ID" value="MFC3149035.1"/>
    <property type="molecule type" value="Genomic_DNA"/>
</dbReference>
<feature type="transmembrane region" description="Helical" evidence="1">
    <location>
        <begin position="70"/>
        <end position="91"/>
    </location>
</feature>
<feature type="transmembrane region" description="Helical" evidence="1">
    <location>
        <begin position="100"/>
        <end position="119"/>
    </location>
</feature>
<keyword evidence="3" id="KW-1185">Reference proteome</keyword>